<feature type="region of interest" description="Disordered" evidence="1">
    <location>
        <begin position="1"/>
        <end position="50"/>
    </location>
</feature>
<feature type="region of interest" description="Disordered" evidence="1">
    <location>
        <begin position="952"/>
        <end position="1008"/>
    </location>
</feature>
<feature type="compositionally biased region" description="Basic and acidic residues" evidence="1">
    <location>
        <begin position="1116"/>
        <end position="1128"/>
    </location>
</feature>
<feature type="compositionally biased region" description="Polar residues" evidence="1">
    <location>
        <begin position="96"/>
        <end position="109"/>
    </location>
</feature>
<feature type="compositionally biased region" description="Basic and acidic residues" evidence="1">
    <location>
        <begin position="396"/>
        <end position="413"/>
    </location>
</feature>
<feature type="compositionally biased region" description="Basic and acidic residues" evidence="1">
    <location>
        <begin position="597"/>
        <end position="616"/>
    </location>
</feature>
<dbReference type="InterPro" id="IPR013087">
    <property type="entry name" value="Znf_C2H2_type"/>
</dbReference>
<feature type="compositionally biased region" description="Polar residues" evidence="1">
    <location>
        <begin position="459"/>
        <end position="469"/>
    </location>
</feature>
<dbReference type="EMBL" id="JAACFV010000106">
    <property type="protein sequence ID" value="KAF7505583.1"/>
    <property type="molecule type" value="Genomic_DNA"/>
</dbReference>
<feature type="compositionally biased region" description="Low complexity" evidence="1">
    <location>
        <begin position="536"/>
        <end position="574"/>
    </location>
</feature>
<feature type="compositionally biased region" description="Polar residues" evidence="1">
    <location>
        <begin position="116"/>
        <end position="127"/>
    </location>
</feature>
<feature type="region of interest" description="Disordered" evidence="1">
    <location>
        <begin position="224"/>
        <end position="362"/>
    </location>
</feature>
<protein>
    <recommendedName>
        <fullName evidence="2">C2H2-type domain-containing protein</fullName>
    </recommendedName>
</protein>
<feature type="compositionally biased region" description="Polar residues" evidence="1">
    <location>
        <begin position="243"/>
        <end position="280"/>
    </location>
</feature>
<feature type="compositionally biased region" description="Polar residues" evidence="1">
    <location>
        <begin position="430"/>
        <end position="451"/>
    </location>
</feature>
<feature type="compositionally biased region" description="Pro residues" evidence="1">
    <location>
        <begin position="807"/>
        <end position="829"/>
    </location>
</feature>
<feature type="compositionally biased region" description="Low complexity" evidence="1">
    <location>
        <begin position="1211"/>
        <end position="1222"/>
    </location>
</feature>
<feature type="compositionally biased region" description="Low complexity" evidence="1">
    <location>
        <begin position="1232"/>
        <end position="1246"/>
    </location>
</feature>
<evidence type="ECO:0000313" key="3">
    <source>
        <dbReference type="EMBL" id="KAF7505583.1"/>
    </source>
</evidence>
<dbReference type="OrthoDB" id="5424797at2759"/>
<dbReference type="Proteomes" id="UP000606974">
    <property type="component" value="Unassembled WGS sequence"/>
</dbReference>
<accession>A0A8H7AB58</accession>
<feature type="compositionally biased region" description="Low complexity" evidence="1">
    <location>
        <begin position="952"/>
        <end position="961"/>
    </location>
</feature>
<feature type="compositionally biased region" description="Polar residues" evidence="1">
    <location>
        <begin position="650"/>
        <end position="678"/>
    </location>
</feature>
<feature type="compositionally biased region" description="Polar residues" evidence="1">
    <location>
        <begin position="983"/>
        <end position="996"/>
    </location>
</feature>
<feature type="compositionally biased region" description="Polar residues" evidence="1">
    <location>
        <begin position="512"/>
        <end position="529"/>
    </location>
</feature>
<name>A0A8H7AB58_9EURO</name>
<feature type="region of interest" description="Disordered" evidence="1">
    <location>
        <begin position="803"/>
        <end position="936"/>
    </location>
</feature>
<dbReference type="PROSITE" id="PS00028">
    <property type="entry name" value="ZINC_FINGER_C2H2_1"/>
    <property type="match status" value="1"/>
</dbReference>
<proteinExistence type="predicted"/>
<feature type="compositionally biased region" description="Polar residues" evidence="1">
    <location>
        <begin position="292"/>
        <end position="341"/>
    </location>
</feature>
<feature type="compositionally biased region" description="Low complexity" evidence="1">
    <location>
        <begin position="224"/>
        <end position="242"/>
    </location>
</feature>
<feature type="region of interest" description="Disordered" evidence="1">
    <location>
        <begin position="84"/>
        <end position="127"/>
    </location>
</feature>
<feature type="region of interest" description="Disordered" evidence="1">
    <location>
        <begin position="1091"/>
        <end position="1371"/>
    </location>
</feature>
<comment type="caution">
    <text evidence="3">The sequence shown here is derived from an EMBL/GenBank/DDBJ whole genome shotgun (WGS) entry which is preliminary data.</text>
</comment>
<gene>
    <name evidence="3" type="ORF">GJ744_000663</name>
</gene>
<feature type="region of interest" description="Disordered" evidence="1">
    <location>
        <begin position="396"/>
        <end position="483"/>
    </location>
</feature>
<feature type="compositionally biased region" description="Low complexity" evidence="1">
    <location>
        <begin position="1314"/>
        <end position="1328"/>
    </location>
</feature>
<organism evidence="3 4">
    <name type="scientific">Endocarpon pusillum</name>
    <dbReference type="NCBI Taxonomy" id="364733"/>
    <lineage>
        <taxon>Eukaryota</taxon>
        <taxon>Fungi</taxon>
        <taxon>Dikarya</taxon>
        <taxon>Ascomycota</taxon>
        <taxon>Pezizomycotina</taxon>
        <taxon>Eurotiomycetes</taxon>
        <taxon>Chaetothyriomycetidae</taxon>
        <taxon>Verrucariales</taxon>
        <taxon>Verrucariaceae</taxon>
        <taxon>Endocarpon</taxon>
    </lineage>
</organism>
<evidence type="ECO:0000313" key="4">
    <source>
        <dbReference type="Proteomes" id="UP000606974"/>
    </source>
</evidence>
<reference evidence="3" key="1">
    <citation type="submission" date="2020-02" db="EMBL/GenBank/DDBJ databases">
        <authorList>
            <person name="Palmer J.M."/>
        </authorList>
    </citation>
    <scope>NUCLEOTIDE SEQUENCE</scope>
    <source>
        <strain evidence="3">EPUS1.4</strain>
        <tissue evidence="3">Thallus</tissue>
    </source>
</reference>
<feature type="compositionally biased region" description="Low complexity" evidence="1">
    <location>
        <begin position="1256"/>
        <end position="1270"/>
    </location>
</feature>
<feature type="compositionally biased region" description="Basic and acidic residues" evidence="1">
    <location>
        <begin position="84"/>
        <end position="94"/>
    </location>
</feature>
<feature type="domain" description="C2H2-type" evidence="2">
    <location>
        <begin position="1407"/>
        <end position="1430"/>
    </location>
</feature>
<evidence type="ECO:0000256" key="1">
    <source>
        <dbReference type="SAM" id="MobiDB-lite"/>
    </source>
</evidence>
<evidence type="ECO:0000259" key="2">
    <source>
        <dbReference type="PROSITE" id="PS00028"/>
    </source>
</evidence>
<feature type="compositionally biased region" description="Basic and acidic residues" evidence="1">
    <location>
        <begin position="1144"/>
        <end position="1159"/>
    </location>
</feature>
<feature type="compositionally biased region" description="Low complexity" evidence="1">
    <location>
        <begin position="703"/>
        <end position="718"/>
    </location>
</feature>
<feature type="region of interest" description="Disordered" evidence="1">
    <location>
        <begin position="141"/>
        <end position="185"/>
    </location>
</feature>
<feature type="compositionally biased region" description="Low complexity" evidence="1">
    <location>
        <begin position="9"/>
        <end position="47"/>
    </location>
</feature>
<feature type="compositionally biased region" description="Low complexity" evidence="1">
    <location>
        <begin position="624"/>
        <end position="644"/>
    </location>
</feature>
<keyword evidence="4" id="KW-1185">Reference proteome</keyword>
<feature type="compositionally biased region" description="Low complexity" evidence="1">
    <location>
        <begin position="1347"/>
        <end position="1356"/>
    </location>
</feature>
<feature type="region of interest" description="Disordered" evidence="1">
    <location>
        <begin position="504"/>
        <end position="724"/>
    </location>
</feature>
<sequence length="1615" mass="174577">MSYPGWQGYSGNYGSSSNDRSGAYGAGRASSAAAPVSKSPVYPVSTSQQQYASTAYAWPDRSQSSYGNINGNVQHYGNIEWRDGQGQRSVHEYPRPQTNHPVSPITSYNPHHWYGGNTQPQAQPSTQALSKLAYASGLNLQEQQPEDDRTAGHSHPGPQHLRAAPRETHGSERVNTPSYDRGHTSPISRIAQTSQSQQSPTSSHQDLAVSAAAALAGAVIRRYNSSPQQSSVSTQQYPSPTSAATNPGYQISANSVNNQHRQWMPSSQDTNVRSEPQAQTQPPPTVRAPSCHNLNRYGTTETHQYAHSSSSNVTLPLPSATRTLQPKPSYGPTQQHGQQNGVAGLPPKEPDGGGLDTTLSSRVDTFGATPQQQNAEQAASMPTFIDPSQVFNPYHKEHERQKREEEERAKRASIEALEPSVALNCPEAGTNPQDKGGPTTTASGSKQQALPPSTDAGGRQSSRSSSMTAESKDSVDVDMATEMKAMMHRLHEWKSKDPSLFQKLWHDMKKGGSSTQVTKGQTPIKSPQLAQVAPEQSSLTQSSQPLQSQASTAPQTQSQIQKAPLPSTSKTSSTPKRHWDPTMVVEDNEGGLPDLGRFPDERRDRRRNQEIAEAKARKVKAKQSAQAPSAIPTTSATQASSTIAHPDMTRASSTAPQPSATQTLSSVRPQSANETTSTVPPPSAAQAKQDDKLMWQTPPIPQPSTTTNAMSQTTSTQALPSINANGGTIWPEVKRKALAEAAQKALMGLPANKGKSITAAEIHALVEQNPSYIELCTELEARGFAFHRGQFARFILNNVPELSLPSQPRPKIPPQPARAGPSPIPPPQQAVPNGKAASPAAGNGSLQQSHPPAHSSAYINYRLMPAPPSKPTPNRLTKPRLGVPSPRIPTPVPGSKEAKARKRDFSELVDLTQLSDDEDYSMPRKQARHEESPEKDVFQVQTDIAMPNAAMQMSSMQRQSSGPSFQSSYRPSGGAAPLKFAPQAQTMAPRLQSQARAPSPQAVPQKSRHLLAKPLNKTEALRKSYYDPKTVARDILIAAGRHPGEYPLNAHFARLLGKHIDIDSDLSTFDWDSVDPGGPPMPVVQVVDIPAGPPRWKVGQRAKARGPTPGTVDTPPRVRTDDKAKSGEQRATTRNGTAVRVGHVSKESGKESGKEKPDQGHVPGAGSPLARPSTQGKSLVEDPVKPLKSPPKSTPQPARARPSQNINAESKTPPAKKALAKTPPRPSRNIDAASKTPPAKKALAKTPPRPSQNIDAASKTPPTKKALAKTPPRPSQNIDTESKTPPAKKAPAKSPPRPASHQETTPHRPHRPHSTPSITPTIFTSPASQNSIKRGRGRPRKSSITMSAPSSEPSSEPAKRRGRPPGSKNRATSAYMLKKAAKSSGLHVAVPTPRRSTSPPQYNIYACQWRKCDVKLHNLSTLRKHIARVHKVPDDEAKGEGQPCWWKNCRTLRVNGAEISPEVTFNSTSDWLDHVESDHLHPIGMKLGDGPSSTQTDPQTLARNRQIYLSDEHGRAVTAPSTKTTILDYPSDTLVLSSVTMNPESNIPNRAFSKAHGNEKMEPRQSAIETLLALQRHKERVGPGLDRGGCTLVNEERRKTLMDTEGMMREVPADY</sequence>